<dbReference type="InterPro" id="IPR047951">
    <property type="entry name" value="Transpos_ISL3"/>
</dbReference>
<name>A0A1G2BSJ8_9BACT</name>
<dbReference type="STRING" id="1798553.A3H70_04785"/>
<protein>
    <recommendedName>
        <fullName evidence="1">Transposase IS204/IS1001/IS1096/IS1165 DDE domain-containing protein</fullName>
    </recommendedName>
</protein>
<dbReference type="AlphaFoldDB" id="A0A1G2BSJ8"/>
<evidence type="ECO:0000313" key="2">
    <source>
        <dbReference type="EMBL" id="OGY92165.1"/>
    </source>
</evidence>
<dbReference type="InterPro" id="IPR002560">
    <property type="entry name" value="Transposase_DDE"/>
</dbReference>
<sequence length="273" mass="32688">MTSLRLIDETVDSPINWKEPIKKIGLDGKGVNRRKQIFNLTNLDKNEVIGVFPDLTQVELKKRLMAIDERFRMAVRQVCTDMDSFFTAIIKECFPKARIVVDHFHVIQWAIKLVKDQKLVAQEVTREKFAINQLLTKPAQKLTEAEFQKLNHCFDKVPALKESWKILHQLRKVYWQPDYRKARHQLRYVIWRCRQSGIWEMNDLANTLTRWFEEILNYYISKTTNAYTEGIHNHFERIKRNHFGIRNIDRFCKRLLFCLMPMSIFTQIITQRC</sequence>
<dbReference type="Pfam" id="PF01610">
    <property type="entry name" value="DDE_Tnp_ISL3"/>
    <property type="match status" value="1"/>
</dbReference>
<dbReference type="Proteomes" id="UP000178109">
    <property type="component" value="Unassembled WGS sequence"/>
</dbReference>
<comment type="caution">
    <text evidence="2">The sequence shown here is derived from an EMBL/GenBank/DDBJ whole genome shotgun (WGS) entry which is preliminary data.</text>
</comment>
<evidence type="ECO:0000259" key="1">
    <source>
        <dbReference type="Pfam" id="PF01610"/>
    </source>
</evidence>
<dbReference type="PANTHER" id="PTHR33498:SF1">
    <property type="entry name" value="TRANSPOSASE FOR INSERTION SEQUENCE ELEMENT IS1557"/>
    <property type="match status" value="1"/>
</dbReference>
<dbReference type="EMBL" id="MHKO01000027">
    <property type="protein sequence ID" value="OGY92165.1"/>
    <property type="molecule type" value="Genomic_DNA"/>
</dbReference>
<gene>
    <name evidence="2" type="ORF">A3H70_04785</name>
</gene>
<dbReference type="PANTHER" id="PTHR33498">
    <property type="entry name" value="TRANSPOSASE FOR INSERTION SEQUENCE ELEMENT IS1557"/>
    <property type="match status" value="1"/>
</dbReference>
<accession>A0A1G2BSJ8</accession>
<feature type="domain" description="Transposase IS204/IS1001/IS1096/IS1165 DDE" evidence="1">
    <location>
        <begin position="24"/>
        <end position="254"/>
    </location>
</feature>
<proteinExistence type="predicted"/>
<reference evidence="2 3" key="1">
    <citation type="journal article" date="2016" name="Nat. Commun.">
        <title>Thousands of microbial genomes shed light on interconnected biogeochemical processes in an aquifer system.</title>
        <authorList>
            <person name="Anantharaman K."/>
            <person name="Brown C.T."/>
            <person name="Hug L.A."/>
            <person name="Sharon I."/>
            <person name="Castelle C.J."/>
            <person name="Probst A.J."/>
            <person name="Thomas B.C."/>
            <person name="Singh A."/>
            <person name="Wilkins M.J."/>
            <person name="Karaoz U."/>
            <person name="Brodie E.L."/>
            <person name="Williams K.H."/>
            <person name="Hubbard S.S."/>
            <person name="Banfield J.F."/>
        </authorList>
    </citation>
    <scope>NUCLEOTIDE SEQUENCE [LARGE SCALE GENOMIC DNA]</scope>
</reference>
<evidence type="ECO:0000313" key="3">
    <source>
        <dbReference type="Proteomes" id="UP000178109"/>
    </source>
</evidence>
<organism evidence="2 3">
    <name type="scientific">Candidatus Komeilibacteria bacterium RIFCSPLOWO2_02_FULL_48_11</name>
    <dbReference type="NCBI Taxonomy" id="1798553"/>
    <lineage>
        <taxon>Bacteria</taxon>
        <taxon>Candidatus Komeiliibacteriota</taxon>
    </lineage>
</organism>